<gene>
    <name evidence="2" type="ORF">PSU4_32280</name>
</gene>
<dbReference type="AlphaFoldDB" id="A0A511DKG5"/>
<dbReference type="SUPFAM" id="SSF89796">
    <property type="entry name" value="CoA-transferase family III (CaiB/BaiF)"/>
    <property type="match status" value="1"/>
</dbReference>
<dbReference type="InterPro" id="IPR023606">
    <property type="entry name" value="CoA-Trfase_III_dom_1_sf"/>
</dbReference>
<reference evidence="2 3" key="1">
    <citation type="submission" date="2019-07" db="EMBL/GenBank/DDBJ databases">
        <title>Whole genome shotgun sequence of Pseudonocardia sulfidoxydans NBRC 16205.</title>
        <authorList>
            <person name="Hosoyama A."/>
            <person name="Uohara A."/>
            <person name="Ohji S."/>
            <person name="Ichikawa N."/>
        </authorList>
    </citation>
    <scope>NUCLEOTIDE SEQUENCE [LARGE SCALE GENOMIC DNA]</scope>
    <source>
        <strain evidence="2 3">NBRC 16205</strain>
    </source>
</reference>
<dbReference type="InterPro" id="IPR044855">
    <property type="entry name" value="CoA-Trfase_III_dom3_sf"/>
</dbReference>
<dbReference type="InterPro" id="IPR050483">
    <property type="entry name" value="CoA-transferase_III_domain"/>
</dbReference>
<sequence>MSTPPTALGPLTVLDFSRVLAGPFATMMLADLGATVVKVERPGTGDDTRAWGPPHDDRGDATYFQSVNRNKTSVAWDLADPTDRATARAAAVDADIVVENFRPGVMDRLGLGADDLCAANPRLVYCSVTGFGAGAGAALPGYDLLVQAVGGLMSITGEPDGEPQKVGVALVDVLAGLFATVGILAALRHRDATGEGQRVEVDLLSSLLAALVNQGSAFTVAGVVPDRLGNRHPSIAPYELLRCADRDLALAVGNDRQFRSLCVVLGLDRLADDPRFATNSDRVAHRAELAAALGERLRQAPAASWAARLTDAGVPAGVVNDVAGAFRLAEALGLDPLVALPRPDGTTVDLTRNPIRLSATPARYLSAPPARPR</sequence>
<dbReference type="Proteomes" id="UP000321685">
    <property type="component" value="Unassembled WGS sequence"/>
</dbReference>
<comment type="caution">
    <text evidence="2">The sequence shown here is derived from an EMBL/GenBank/DDBJ whole genome shotgun (WGS) entry which is preliminary data.</text>
</comment>
<dbReference type="RefSeq" id="WP_147108880.1">
    <property type="nucleotide sequence ID" value="NZ_BJVJ01000031.1"/>
</dbReference>
<organism evidence="2 3">
    <name type="scientific">Pseudonocardia sulfidoxydans NBRC 16205</name>
    <dbReference type="NCBI Taxonomy" id="1223511"/>
    <lineage>
        <taxon>Bacteria</taxon>
        <taxon>Bacillati</taxon>
        <taxon>Actinomycetota</taxon>
        <taxon>Actinomycetes</taxon>
        <taxon>Pseudonocardiales</taxon>
        <taxon>Pseudonocardiaceae</taxon>
        <taxon>Pseudonocardia</taxon>
    </lineage>
</organism>
<dbReference type="Gene3D" id="3.40.50.10540">
    <property type="entry name" value="Crotonobetainyl-coa:carnitine coa-transferase, domain 1"/>
    <property type="match status" value="1"/>
</dbReference>
<accession>A0A511DKG5</accession>
<protein>
    <submittedName>
        <fullName evidence="2">CoA transferase</fullName>
    </submittedName>
</protein>
<dbReference type="EMBL" id="BJVJ01000031">
    <property type="protein sequence ID" value="GEL24274.1"/>
    <property type="molecule type" value="Genomic_DNA"/>
</dbReference>
<dbReference type="GO" id="GO:0008410">
    <property type="term" value="F:CoA-transferase activity"/>
    <property type="evidence" value="ECO:0007669"/>
    <property type="project" value="TreeGrafter"/>
</dbReference>
<keyword evidence="3" id="KW-1185">Reference proteome</keyword>
<dbReference type="PANTHER" id="PTHR48207">
    <property type="entry name" value="SUCCINATE--HYDROXYMETHYLGLUTARATE COA-TRANSFERASE"/>
    <property type="match status" value="1"/>
</dbReference>
<dbReference type="Pfam" id="PF02515">
    <property type="entry name" value="CoA_transf_3"/>
    <property type="match status" value="1"/>
</dbReference>
<dbReference type="InterPro" id="IPR003673">
    <property type="entry name" value="CoA-Trfase_fam_III"/>
</dbReference>
<evidence type="ECO:0000313" key="3">
    <source>
        <dbReference type="Proteomes" id="UP000321685"/>
    </source>
</evidence>
<dbReference type="PANTHER" id="PTHR48207:SF3">
    <property type="entry name" value="SUCCINATE--HYDROXYMETHYLGLUTARATE COA-TRANSFERASE"/>
    <property type="match status" value="1"/>
</dbReference>
<proteinExistence type="predicted"/>
<dbReference type="OrthoDB" id="9797653at2"/>
<keyword evidence="1 2" id="KW-0808">Transferase</keyword>
<evidence type="ECO:0000313" key="2">
    <source>
        <dbReference type="EMBL" id="GEL24274.1"/>
    </source>
</evidence>
<dbReference type="Gene3D" id="3.30.1540.10">
    <property type="entry name" value="formyl-coa transferase, domain 3"/>
    <property type="match status" value="1"/>
</dbReference>
<evidence type="ECO:0000256" key="1">
    <source>
        <dbReference type="ARBA" id="ARBA00022679"/>
    </source>
</evidence>
<name>A0A511DKG5_9PSEU</name>